<name>A0A927MNB6_9BACL</name>
<evidence type="ECO:0000313" key="10">
    <source>
        <dbReference type="EMBL" id="MBE1554604.1"/>
    </source>
</evidence>
<dbReference type="InterPro" id="IPR041122">
    <property type="entry name" value="RecJ_OB"/>
</dbReference>
<dbReference type="GO" id="GO:0008409">
    <property type="term" value="F:5'-3' exonuclease activity"/>
    <property type="evidence" value="ECO:0007669"/>
    <property type="project" value="InterPro"/>
</dbReference>
<proteinExistence type="inferred from homology"/>
<keyword evidence="4 10" id="KW-0378">Hydrolase</keyword>
<dbReference type="Gene3D" id="3.90.1640.30">
    <property type="match status" value="1"/>
</dbReference>
<dbReference type="GO" id="GO:0006310">
    <property type="term" value="P:DNA recombination"/>
    <property type="evidence" value="ECO:0007669"/>
    <property type="project" value="InterPro"/>
</dbReference>
<feature type="domain" description="DHHA1" evidence="7">
    <location>
        <begin position="349"/>
        <end position="440"/>
    </location>
</feature>
<dbReference type="PANTHER" id="PTHR30255:SF2">
    <property type="entry name" value="SINGLE-STRANDED-DNA-SPECIFIC EXONUCLEASE RECJ"/>
    <property type="match status" value="1"/>
</dbReference>
<feature type="domain" description="RecJ OB" evidence="9">
    <location>
        <begin position="455"/>
        <end position="561"/>
    </location>
</feature>
<dbReference type="InterPro" id="IPR018779">
    <property type="entry name" value="RecJ_C"/>
</dbReference>
<evidence type="ECO:0000256" key="4">
    <source>
        <dbReference type="ARBA" id="ARBA00022801"/>
    </source>
</evidence>
<keyword evidence="11" id="KW-1185">Reference proteome</keyword>
<keyword evidence="5 10" id="KW-0269">Exonuclease</keyword>
<reference evidence="10" key="1">
    <citation type="submission" date="2020-10" db="EMBL/GenBank/DDBJ databases">
        <title>Genomic Encyclopedia of Type Strains, Phase IV (KMG-IV): sequencing the most valuable type-strain genomes for metagenomic binning, comparative biology and taxonomic classification.</title>
        <authorList>
            <person name="Goeker M."/>
        </authorList>
    </citation>
    <scope>NUCLEOTIDE SEQUENCE</scope>
    <source>
        <strain evidence="10">DSM 13886</strain>
    </source>
</reference>
<dbReference type="Pfam" id="PF10141">
    <property type="entry name" value="ssDNA-exonuc_C"/>
    <property type="match status" value="1"/>
</dbReference>
<feature type="domain" description="Single-stranded-DNA-specific exonuclease RecJ C-terminal" evidence="8">
    <location>
        <begin position="568"/>
        <end position="766"/>
    </location>
</feature>
<comment type="similarity">
    <text evidence="1">Belongs to the RecJ family.</text>
</comment>
<evidence type="ECO:0000256" key="5">
    <source>
        <dbReference type="ARBA" id="ARBA00022839"/>
    </source>
</evidence>
<evidence type="ECO:0000259" key="8">
    <source>
        <dbReference type="Pfam" id="PF10141"/>
    </source>
</evidence>
<dbReference type="GO" id="GO:0006281">
    <property type="term" value="P:DNA repair"/>
    <property type="evidence" value="ECO:0007669"/>
    <property type="project" value="InterPro"/>
</dbReference>
<evidence type="ECO:0000256" key="1">
    <source>
        <dbReference type="ARBA" id="ARBA00005915"/>
    </source>
</evidence>
<dbReference type="GO" id="GO:0003676">
    <property type="term" value="F:nucleic acid binding"/>
    <property type="evidence" value="ECO:0007669"/>
    <property type="project" value="InterPro"/>
</dbReference>
<dbReference type="InterPro" id="IPR003156">
    <property type="entry name" value="DHHA1_dom"/>
</dbReference>
<sequence length="780" mass="86628">MIESMKKWTMDYPDNEQVDSLITNLGLSSVHAKILASRGITDLKEAEAFLHMDASSMHDPYLLHGMEHAVSIIKNAISANKKIAVYGDYDGDGVTSVTVLITALERLGADAFFIIPNRFEHGYGPNKELFLEIYEKGASVIVTVDNGISGVDEITYAKSLGMEVVITDHHEMGDVLPPADAILHPRHPSGNYPFGELAGVGVAFKLACALLEDIPYDLLELVAIGTVADLVPLRGENRYFVKEGIKHLRISKRPAIQALARISSTEQSQLSEESIGFMIGPRLNAAGRLGDAAPAVDLLRTEDLTLAMTLAKELDTLNKERQAIVSAINKETEELIAQMYGEKIPLVFVIAAEGWNAGVIGIVASRITEKYHRPSILLSIDAETGIAKGSARSIEGFDMFVELSKNAHLLPHFGGHQMAAGMSLAISDVEGLRHNLNEQAEQVLTTEMLVPQLTIDVLLSLEEIDVKVLESLELLRPFGMDFQKPVYLLEDLSAATIRKIGAAKNHLKLELEENGQSLDAIGFSLGHIADQLTPGVKLSVVGDLQVNEWNGNKKPQLLISDIRSDEWQLFDLRGVHEPSRWLSTVPQVSTQFVTFHEQTATHFQSMMNGVPINLFGQAPIVQADNLVLLDIPDDVAQLEELVITSASHRIYAHFYAAESKYFDGLPGRDQFGWYYSFLKKRGTFDIAKNGEQLTKHKGWKKDTVYFMSKVFSELEFVRIENGFASVMETAGKRELSDAPSYKERERQIELEKKLLYAPYIELKQWFETVRNGTVIEEEQK</sequence>
<dbReference type="NCBIfam" id="TIGR00644">
    <property type="entry name" value="recJ"/>
    <property type="match status" value="1"/>
</dbReference>
<dbReference type="Pfam" id="PF17768">
    <property type="entry name" value="RecJ_OB"/>
    <property type="match status" value="1"/>
</dbReference>
<evidence type="ECO:0000256" key="2">
    <source>
        <dbReference type="ARBA" id="ARBA00019841"/>
    </source>
</evidence>
<dbReference type="InterPro" id="IPR001667">
    <property type="entry name" value="DDH_dom"/>
</dbReference>
<dbReference type="InterPro" id="IPR038763">
    <property type="entry name" value="DHH_sf"/>
</dbReference>
<dbReference type="SUPFAM" id="SSF64182">
    <property type="entry name" value="DHH phosphoesterases"/>
    <property type="match status" value="1"/>
</dbReference>
<dbReference type="Proteomes" id="UP000658225">
    <property type="component" value="Unassembled WGS sequence"/>
</dbReference>
<organism evidence="10 11">
    <name type="scientific">Sporosarcina limicola</name>
    <dbReference type="NCBI Taxonomy" id="34101"/>
    <lineage>
        <taxon>Bacteria</taxon>
        <taxon>Bacillati</taxon>
        <taxon>Bacillota</taxon>
        <taxon>Bacilli</taxon>
        <taxon>Bacillales</taxon>
        <taxon>Caryophanaceae</taxon>
        <taxon>Sporosarcina</taxon>
    </lineage>
</organism>
<evidence type="ECO:0000313" key="11">
    <source>
        <dbReference type="Proteomes" id="UP000658225"/>
    </source>
</evidence>
<keyword evidence="3" id="KW-0540">Nuclease</keyword>
<dbReference type="AlphaFoldDB" id="A0A927MNB6"/>
<dbReference type="InterPro" id="IPR004610">
    <property type="entry name" value="RecJ"/>
</dbReference>
<comment type="caution">
    <text evidence="10">The sequence shown here is derived from an EMBL/GenBank/DDBJ whole genome shotgun (WGS) entry which is preliminary data.</text>
</comment>
<evidence type="ECO:0000256" key="3">
    <source>
        <dbReference type="ARBA" id="ARBA00022722"/>
    </source>
</evidence>
<dbReference type="Gene3D" id="2.40.50.460">
    <property type="match status" value="1"/>
</dbReference>
<dbReference type="EMBL" id="JADBEL010000007">
    <property type="protein sequence ID" value="MBE1554604.1"/>
    <property type="molecule type" value="Genomic_DNA"/>
</dbReference>
<dbReference type="Pfam" id="PF02272">
    <property type="entry name" value="DHHA1"/>
    <property type="match status" value="1"/>
</dbReference>
<protein>
    <recommendedName>
        <fullName evidence="2">Single-stranded-DNA-specific exonuclease RecJ</fullName>
    </recommendedName>
</protein>
<evidence type="ECO:0000259" key="6">
    <source>
        <dbReference type="Pfam" id="PF01368"/>
    </source>
</evidence>
<evidence type="ECO:0000259" key="9">
    <source>
        <dbReference type="Pfam" id="PF17768"/>
    </source>
</evidence>
<dbReference type="RefSeq" id="WP_192598380.1">
    <property type="nucleotide sequence ID" value="NZ_JADBEL010000007.1"/>
</dbReference>
<accession>A0A927MNB6</accession>
<feature type="domain" description="DDH" evidence="6">
    <location>
        <begin position="82"/>
        <end position="226"/>
    </location>
</feature>
<dbReference type="InterPro" id="IPR051673">
    <property type="entry name" value="SSDNA_exonuclease_RecJ"/>
</dbReference>
<dbReference type="PANTHER" id="PTHR30255">
    <property type="entry name" value="SINGLE-STRANDED-DNA-SPECIFIC EXONUCLEASE RECJ"/>
    <property type="match status" value="1"/>
</dbReference>
<dbReference type="Pfam" id="PF01368">
    <property type="entry name" value="DHH"/>
    <property type="match status" value="1"/>
</dbReference>
<evidence type="ECO:0000259" key="7">
    <source>
        <dbReference type="Pfam" id="PF02272"/>
    </source>
</evidence>
<gene>
    <name evidence="10" type="ORF">H4683_001681</name>
</gene>